<dbReference type="AlphaFoldDB" id="A0A636B4D6"/>
<evidence type="ECO:0008006" key="2">
    <source>
        <dbReference type="Google" id="ProtNLM"/>
    </source>
</evidence>
<gene>
    <name evidence="1" type="ORF">CC453_12480</name>
</gene>
<protein>
    <recommendedName>
        <fullName evidence="2">DctA Dicarboxylate transport</fullName>
    </recommendedName>
</protein>
<accession>A0A636B4D6</accession>
<dbReference type="EMBL" id="AAMJIC010000028">
    <property type="protein sequence ID" value="EDH9459624.1"/>
    <property type="molecule type" value="Genomic_DNA"/>
</dbReference>
<comment type="caution">
    <text evidence="1">The sequence shown here is derived from an EMBL/GenBank/DDBJ whole genome shotgun (WGS) entry which is preliminary data.</text>
</comment>
<dbReference type="InterPro" id="IPR021730">
    <property type="entry name" value="YdbH"/>
</dbReference>
<evidence type="ECO:0000313" key="1">
    <source>
        <dbReference type="EMBL" id="EDH9459624.1"/>
    </source>
</evidence>
<name>A0A636B4D6_SALTM</name>
<proteinExistence type="predicted"/>
<feature type="non-terminal residue" evidence="1">
    <location>
        <position position="222"/>
    </location>
</feature>
<sequence length="222" mass="24234">MKGKYKAALALLLLLILIPLTLLMTLGLWVPTLAGIWLPVGTRIALEQSPRLTRHGLVIPDLRYLVNDCSLAHITQAELTHPSRWLLNIKSLKLDAACLAKLPATEASPAAPRTLAQWQSMLPNTWINIDNVILAPWPEWQGKLAISMTPVIQQIRYQGEKVKFQGQLRGQALTVSQLEIAALANQPPVSLAGEFVLPLVPDGLPVSGHAAATLRLPQEPSL</sequence>
<organism evidence="1">
    <name type="scientific">Salmonella typhimurium</name>
    <dbReference type="NCBI Taxonomy" id="90371"/>
    <lineage>
        <taxon>Bacteria</taxon>
        <taxon>Pseudomonadati</taxon>
        <taxon>Pseudomonadota</taxon>
        <taxon>Gammaproteobacteria</taxon>
        <taxon>Enterobacterales</taxon>
        <taxon>Enterobacteriaceae</taxon>
        <taxon>Salmonella</taxon>
    </lineage>
</organism>
<reference evidence="1" key="1">
    <citation type="submission" date="2018-07" db="EMBL/GenBank/DDBJ databases">
        <authorList>
            <person name="Ashton P.M."/>
            <person name="Dallman T."/>
            <person name="Nair S."/>
            <person name="De Pinna E."/>
            <person name="Peters T."/>
            <person name="Grant K."/>
        </authorList>
    </citation>
    <scope>NUCLEOTIDE SEQUENCE</scope>
    <source>
        <strain evidence="1">351313</strain>
    </source>
</reference>
<dbReference type="Pfam" id="PF11739">
    <property type="entry name" value="YdbH-like"/>
    <property type="match status" value="1"/>
</dbReference>